<comment type="similarity">
    <text evidence="1">Belongs to the UPF0213 family.</text>
</comment>
<accession>A9DLW7</accession>
<dbReference type="InterPro" id="IPR000305">
    <property type="entry name" value="GIY-YIG_endonuc"/>
</dbReference>
<proteinExistence type="inferred from homology"/>
<name>A9DLW7_9FLAO</name>
<reference evidence="3 4" key="1">
    <citation type="journal article" date="2011" name="J. Bacteriol.">
        <title>Genome sequence of the algicidal bacterium Kordia algicida OT-1.</title>
        <authorList>
            <person name="Lee H.S."/>
            <person name="Kang S.G."/>
            <person name="Kwon K.K."/>
            <person name="Lee J.H."/>
            <person name="Kim S.J."/>
        </authorList>
    </citation>
    <scope>NUCLEOTIDE SEQUENCE [LARGE SCALE GENOMIC DNA]</scope>
    <source>
        <strain evidence="3 4">OT-1</strain>
    </source>
</reference>
<evidence type="ECO:0000313" key="4">
    <source>
        <dbReference type="Proteomes" id="UP000002945"/>
    </source>
</evidence>
<gene>
    <name evidence="3" type="ORF">KAOT1_20552</name>
</gene>
<dbReference type="InterPro" id="IPR050190">
    <property type="entry name" value="UPF0213_domain"/>
</dbReference>
<dbReference type="HOGENOM" id="CLU_135650_3_1_10"/>
<sequence>MYIGVTKDLKRRIRQHKNKVHPTTFSARYNLNKLVYFEKYNSKDEALLREKRMKKWNRDRKVELIEKENPTWEDLVGKIK</sequence>
<dbReference type="Pfam" id="PF01541">
    <property type="entry name" value="GIY-YIG"/>
    <property type="match status" value="1"/>
</dbReference>
<dbReference type="EMBL" id="ABIB01000002">
    <property type="protein sequence ID" value="EDP97591.1"/>
    <property type="molecule type" value="Genomic_DNA"/>
</dbReference>
<feature type="domain" description="GIY-YIG" evidence="2">
    <location>
        <begin position="1"/>
        <end position="63"/>
    </location>
</feature>
<dbReference type="SUPFAM" id="SSF82771">
    <property type="entry name" value="GIY-YIG endonuclease"/>
    <property type="match status" value="1"/>
</dbReference>
<dbReference type="STRING" id="391587.KAOT1_20552"/>
<dbReference type="PANTHER" id="PTHR34477">
    <property type="entry name" value="UPF0213 PROTEIN YHBQ"/>
    <property type="match status" value="1"/>
</dbReference>
<dbReference type="eggNOG" id="COG2827">
    <property type="taxonomic scope" value="Bacteria"/>
</dbReference>
<dbReference type="AlphaFoldDB" id="A9DLW7"/>
<dbReference type="PROSITE" id="PS50164">
    <property type="entry name" value="GIY_YIG"/>
    <property type="match status" value="1"/>
</dbReference>
<protein>
    <recommendedName>
        <fullName evidence="2">GIY-YIG domain-containing protein</fullName>
    </recommendedName>
</protein>
<dbReference type="PANTHER" id="PTHR34477:SF5">
    <property type="entry name" value="BSL5627 PROTEIN"/>
    <property type="match status" value="1"/>
</dbReference>
<dbReference type="InterPro" id="IPR035901">
    <property type="entry name" value="GIY-YIG_endonuc_sf"/>
</dbReference>
<keyword evidence="4" id="KW-1185">Reference proteome</keyword>
<evidence type="ECO:0000313" key="3">
    <source>
        <dbReference type="EMBL" id="EDP97591.1"/>
    </source>
</evidence>
<dbReference type="Proteomes" id="UP000002945">
    <property type="component" value="Unassembled WGS sequence"/>
</dbReference>
<dbReference type="CDD" id="cd10448">
    <property type="entry name" value="GIY-YIG_unchar_3"/>
    <property type="match status" value="1"/>
</dbReference>
<dbReference type="Gene3D" id="3.40.1440.10">
    <property type="entry name" value="GIY-YIG endonuclease"/>
    <property type="match status" value="1"/>
</dbReference>
<evidence type="ECO:0000259" key="2">
    <source>
        <dbReference type="PROSITE" id="PS50164"/>
    </source>
</evidence>
<organism evidence="3 4">
    <name type="scientific">Kordia algicida OT-1</name>
    <dbReference type="NCBI Taxonomy" id="391587"/>
    <lineage>
        <taxon>Bacteria</taxon>
        <taxon>Pseudomonadati</taxon>
        <taxon>Bacteroidota</taxon>
        <taxon>Flavobacteriia</taxon>
        <taxon>Flavobacteriales</taxon>
        <taxon>Flavobacteriaceae</taxon>
        <taxon>Kordia</taxon>
    </lineage>
</organism>
<evidence type="ECO:0000256" key="1">
    <source>
        <dbReference type="ARBA" id="ARBA00007435"/>
    </source>
</evidence>
<comment type="caution">
    <text evidence="3">The sequence shown here is derived from an EMBL/GenBank/DDBJ whole genome shotgun (WGS) entry which is preliminary data.</text>
</comment>